<dbReference type="Proteomes" id="UP000318741">
    <property type="component" value="Chromosome"/>
</dbReference>
<dbReference type="InterPro" id="IPR027417">
    <property type="entry name" value="P-loop_NTPase"/>
</dbReference>
<reference evidence="2 3" key="1">
    <citation type="submission" date="2019-02" db="EMBL/GenBank/DDBJ databases">
        <title>Deep-cultivation of Planctomycetes and their phenomic and genomic characterization uncovers novel biology.</title>
        <authorList>
            <person name="Wiegand S."/>
            <person name="Jogler M."/>
            <person name="Boedeker C."/>
            <person name="Pinto D."/>
            <person name="Vollmers J."/>
            <person name="Rivas-Marin E."/>
            <person name="Kohn T."/>
            <person name="Peeters S.H."/>
            <person name="Heuer A."/>
            <person name="Rast P."/>
            <person name="Oberbeckmann S."/>
            <person name="Bunk B."/>
            <person name="Jeske O."/>
            <person name="Meyerdierks A."/>
            <person name="Storesund J.E."/>
            <person name="Kallscheuer N."/>
            <person name="Luecker S."/>
            <person name="Lage O.M."/>
            <person name="Pohl T."/>
            <person name="Merkel B.J."/>
            <person name="Hornburger P."/>
            <person name="Mueller R.-W."/>
            <person name="Bruemmer F."/>
            <person name="Labrenz M."/>
            <person name="Spormann A.M."/>
            <person name="Op den Camp H."/>
            <person name="Overmann J."/>
            <person name="Amann R."/>
            <person name="Jetten M.S.M."/>
            <person name="Mascher T."/>
            <person name="Medema M.H."/>
            <person name="Devos D.P."/>
            <person name="Kaster A.-K."/>
            <person name="Ovreas L."/>
            <person name="Rohde M."/>
            <person name="Galperin M.Y."/>
            <person name="Jogler C."/>
        </authorList>
    </citation>
    <scope>NUCLEOTIDE SEQUENCE [LARGE SCALE GENOMIC DNA]</scope>
    <source>
        <strain evidence="2 3">CA12</strain>
    </source>
</reference>
<evidence type="ECO:0000313" key="2">
    <source>
        <dbReference type="EMBL" id="QDT14957.1"/>
    </source>
</evidence>
<dbReference type="SUPFAM" id="SSF52540">
    <property type="entry name" value="P-loop containing nucleoside triphosphate hydrolases"/>
    <property type="match status" value="1"/>
</dbReference>
<dbReference type="OrthoDB" id="9760760at2"/>
<dbReference type="RefSeq" id="WP_145357802.1">
    <property type="nucleotide sequence ID" value="NZ_CP036265.1"/>
</dbReference>
<evidence type="ECO:0000259" key="1">
    <source>
        <dbReference type="PROSITE" id="PS50045"/>
    </source>
</evidence>
<dbReference type="EMBL" id="CP036265">
    <property type="protein sequence ID" value="QDT14957.1"/>
    <property type="molecule type" value="Genomic_DNA"/>
</dbReference>
<dbReference type="PANTHER" id="PTHR30267:SF2">
    <property type="entry name" value="PROTEIN PRKA"/>
    <property type="match status" value="1"/>
</dbReference>
<gene>
    <name evidence="2" type="ORF">CA12_10370</name>
</gene>
<proteinExistence type="predicted"/>
<evidence type="ECO:0000313" key="3">
    <source>
        <dbReference type="Proteomes" id="UP000318741"/>
    </source>
</evidence>
<organism evidence="2 3">
    <name type="scientific">Alienimonas californiensis</name>
    <dbReference type="NCBI Taxonomy" id="2527989"/>
    <lineage>
        <taxon>Bacteria</taxon>
        <taxon>Pseudomonadati</taxon>
        <taxon>Planctomycetota</taxon>
        <taxon>Planctomycetia</taxon>
        <taxon>Planctomycetales</taxon>
        <taxon>Planctomycetaceae</taxon>
        <taxon>Alienimonas</taxon>
    </lineage>
</organism>
<accession>A0A517P6E5</accession>
<keyword evidence="3" id="KW-1185">Reference proteome</keyword>
<dbReference type="GO" id="GO:0005524">
    <property type="term" value="F:ATP binding"/>
    <property type="evidence" value="ECO:0007669"/>
    <property type="project" value="InterPro"/>
</dbReference>
<dbReference type="PANTHER" id="PTHR30267">
    <property type="entry name" value="PROTEIN KINASE PRKA"/>
    <property type="match status" value="1"/>
</dbReference>
<sequence>MTVSADRPATLGDLKASGYQSVPVKTELRRNLLRKLKSGEPVFPGILGYEDTVFPQLYNAVLSKHDVLLLGLRGQGKTRMLRMLTSLLDEYIPAVAGSEIHDDPLAPLSKYSRDLIAEKGDDTPLVWIGRDQRYNEKLATPDVTIADLIGEVDLIKHAGGALLSSEDAMHFGLIPRSHRGIFCMNELPDLAPKIQVGLFNVLEERDVQIRGFNVRLNLDLMCVFSANPEDYTNRGRIVTPLKDRIGSVVRTHYPTTRELGMRITEENAWTDRDHEHEDGAVSVAVPRFMKEVVEETSRLARTSPHVNQSSGVSVRMSVSNYENLLSNAERRGVTQGQNHVVARPSDLAHAAAGGRGKVEMSMTEEPGEEDVLLDRMTDEAVKNVFDQYLKPKKFRSVVEYVESGKTIRVGEGVTTKEYLDLLNSVPNFKEDVELLAGELEPDLAGGDYHEQLMACVAEFILEGLHVHNRLNRARTGAVASYGG</sequence>
<dbReference type="InterPro" id="IPR002078">
    <property type="entry name" value="Sigma_54_int"/>
</dbReference>
<dbReference type="Gene3D" id="3.40.50.300">
    <property type="entry name" value="P-loop containing nucleotide triphosphate hydrolases"/>
    <property type="match status" value="1"/>
</dbReference>
<dbReference type="Pfam" id="PF00158">
    <property type="entry name" value="Sigma54_activat"/>
    <property type="match status" value="1"/>
</dbReference>
<protein>
    <submittedName>
        <fullName evidence="2">Sigma-54 interaction domain protein</fullName>
    </submittedName>
</protein>
<dbReference type="PROSITE" id="PS50045">
    <property type="entry name" value="SIGMA54_INTERACT_4"/>
    <property type="match status" value="1"/>
</dbReference>
<name>A0A517P6E5_9PLAN</name>
<dbReference type="GO" id="GO:0006355">
    <property type="term" value="P:regulation of DNA-templated transcription"/>
    <property type="evidence" value="ECO:0007669"/>
    <property type="project" value="InterPro"/>
</dbReference>
<dbReference type="KEGG" id="acaf:CA12_10370"/>
<dbReference type="GO" id="GO:0004672">
    <property type="term" value="F:protein kinase activity"/>
    <property type="evidence" value="ECO:0007669"/>
    <property type="project" value="TreeGrafter"/>
</dbReference>
<dbReference type="AlphaFoldDB" id="A0A517P6E5"/>
<feature type="domain" description="Sigma-54 factor interaction" evidence="1">
    <location>
        <begin position="139"/>
        <end position="248"/>
    </location>
</feature>